<dbReference type="Proteomes" id="UP001530315">
    <property type="component" value="Unassembled WGS sequence"/>
</dbReference>
<feature type="signal peptide" evidence="1">
    <location>
        <begin position="1"/>
        <end position="17"/>
    </location>
</feature>
<evidence type="ECO:0008006" key="4">
    <source>
        <dbReference type="Google" id="ProtNLM"/>
    </source>
</evidence>
<protein>
    <recommendedName>
        <fullName evidence="4">Plastid lipid-associated protein/fibrillin conserved domain-containing protein</fullName>
    </recommendedName>
</protein>
<evidence type="ECO:0000256" key="1">
    <source>
        <dbReference type="SAM" id="SignalP"/>
    </source>
</evidence>
<feature type="chain" id="PRO_5044753985" description="Plastid lipid-associated protein/fibrillin conserved domain-containing protein" evidence="1">
    <location>
        <begin position="18"/>
        <end position="125"/>
    </location>
</feature>
<keyword evidence="3" id="KW-1185">Reference proteome</keyword>
<keyword evidence="1" id="KW-0732">Signal</keyword>
<name>A0ABD3NND3_9STRA</name>
<organism evidence="2 3">
    <name type="scientific">Stephanodiscus triporus</name>
    <dbReference type="NCBI Taxonomy" id="2934178"/>
    <lineage>
        <taxon>Eukaryota</taxon>
        <taxon>Sar</taxon>
        <taxon>Stramenopiles</taxon>
        <taxon>Ochrophyta</taxon>
        <taxon>Bacillariophyta</taxon>
        <taxon>Coscinodiscophyceae</taxon>
        <taxon>Thalassiosirophycidae</taxon>
        <taxon>Stephanodiscales</taxon>
        <taxon>Stephanodiscaceae</taxon>
        <taxon>Stephanodiscus</taxon>
    </lineage>
</organism>
<reference evidence="2 3" key="1">
    <citation type="submission" date="2024-10" db="EMBL/GenBank/DDBJ databases">
        <title>Updated reference genomes for cyclostephanoid diatoms.</title>
        <authorList>
            <person name="Roberts W.R."/>
            <person name="Alverson A.J."/>
        </authorList>
    </citation>
    <scope>NUCLEOTIDE SEQUENCE [LARGE SCALE GENOMIC DNA]</scope>
    <source>
        <strain evidence="2 3">AJA276-08</strain>
    </source>
</reference>
<evidence type="ECO:0000313" key="2">
    <source>
        <dbReference type="EMBL" id="KAL3776256.1"/>
    </source>
</evidence>
<comment type="caution">
    <text evidence="2">The sequence shown here is derived from an EMBL/GenBank/DDBJ whole genome shotgun (WGS) entry which is preliminary data.</text>
</comment>
<proteinExistence type="predicted"/>
<sequence length="125" mass="13788">MFRIISLALSLIAAADAAGYPYMPLELGPWGVEPSIVSTSNAVRTADANADIKKVKKTSRKVLSDKKDMPPKAKVFANGEKVIDELEQAEESFFHAVENVEDAIIHAIDDEVEMLFPHHQKPVDE</sequence>
<gene>
    <name evidence="2" type="ORF">ACHAW5_003849</name>
</gene>
<evidence type="ECO:0000313" key="3">
    <source>
        <dbReference type="Proteomes" id="UP001530315"/>
    </source>
</evidence>
<dbReference type="AlphaFoldDB" id="A0ABD3NND3"/>
<dbReference type="EMBL" id="JALLAZ020001362">
    <property type="protein sequence ID" value="KAL3776256.1"/>
    <property type="molecule type" value="Genomic_DNA"/>
</dbReference>
<accession>A0ABD3NND3</accession>